<dbReference type="SUPFAM" id="SSF103481">
    <property type="entry name" value="Multidrug resistance efflux transporter EmrE"/>
    <property type="match status" value="2"/>
</dbReference>
<dbReference type="InterPro" id="IPR050638">
    <property type="entry name" value="AA-Vitamin_Transporters"/>
</dbReference>
<feature type="transmembrane region" description="Helical" evidence="6">
    <location>
        <begin position="135"/>
        <end position="158"/>
    </location>
</feature>
<proteinExistence type="inferred from homology"/>
<gene>
    <name evidence="8" type="ORF">EXY23_04335</name>
</gene>
<comment type="similarity">
    <text evidence="2">Belongs to the EamA transporter family.</text>
</comment>
<feature type="transmembrane region" description="Helical" evidence="6">
    <location>
        <begin position="164"/>
        <end position="181"/>
    </location>
</feature>
<evidence type="ECO:0000256" key="6">
    <source>
        <dbReference type="SAM" id="Phobius"/>
    </source>
</evidence>
<dbReference type="GO" id="GO:0016020">
    <property type="term" value="C:membrane"/>
    <property type="evidence" value="ECO:0007669"/>
    <property type="project" value="UniProtKB-SubCell"/>
</dbReference>
<evidence type="ECO:0000256" key="1">
    <source>
        <dbReference type="ARBA" id="ARBA00004141"/>
    </source>
</evidence>
<evidence type="ECO:0000256" key="5">
    <source>
        <dbReference type="ARBA" id="ARBA00023136"/>
    </source>
</evidence>
<dbReference type="InterPro" id="IPR037185">
    <property type="entry name" value="EmrE-like"/>
</dbReference>
<dbReference type="PANTHER" id="PTHR32322:SF2">
    <property type="entry name" value="EAMA DOMAIN-CONTAINING PROTEIN"/>
    <property type="match status" value="1"/>
</dbReference>
<keyword evidence="4 6" id="KW-1133">Transmembrane helix</keyword>
<feature type="transmembrane region" description="Helical" evidence="6">
    <location>
        <begin position="14"/>
        <end position="35"/>
    </location>
</feature>
<feature type="transmembrane region" description="Helical" evidence="6">
    <location>
        <begin position="73"/>
        <end position="95"/>
    </location>
</feature>
<dbReference type="OrthoDB" id="9806889at2"/>
<feature type="transmembrane region" description="Helical" evidence="6">
    <location>
        <begin position="101"/>
        <end position="123"/>
    </location>
</feature>
<sequence length="302" mass="32532">MNDTTRRGLLDRPWLLMMLPGLFWAGNAIVGRAVAGEVPPIALAFWRWVLGSAILLPFAWPHLRHDLPRIRRAWPIMLTLSVFGIALFNTMLYVAAQSTTALNIVMLQSSMPVLIVLASFLLFRERVGLRQGIGITVSLLGALTLVTQGDPAMLAGLALNRGDLWMLAAIVSYALYTALLRRRPAVHGLSFAAALFTTGAVLLLPFYAAETLSGRPLPLGAPALLAILYVAVFASVLAYLGYNRAVALLGANTAGLAVHLVPVFGTLLAVVLLGEVPRLYHAIGIALIGFGIWLAQRQRRAA</sequence>
<evidence type="ECO:0000259" key="7">
    <source>
        <dbReference type="Pfam" id="PF00892"/>
    </source>
</evidence>
<comment type="subcellular location">
    <subcellularLocation>
        <location evidence="1">Membrane</location>
        <topology evidence="1">Multi-pass membrane protein</topology>
    </subcellularLocation>
</comment>
<feature type="transmembrane region" description="Helical" evidence="6">
    <location>
        <begin position="41"/>
        <end position="61"/>
    </location>
</feature>
<feature type="transmembrane region" description="Helical" evidence="6">
    <location>
        <begin position="188"/>
        <end position="209"/>
    </location>
</feature>
<reference evidence="8 9" key="1">
    <citation type="submission" date="2019-03" db="EMBL/GenBank/DDBJ databases">
        <title>Paracraurococcus aquatilis NE82 genome sequence.</title>
        <authorList>
            <person name="Zhao Y."/>
            <person name="Du Z."/>
        </authorList>
    </citation>
    <scope>NUCLEOTIDE SEQUENCE [LARGE SCALE GENOMIC DNA]</scope>
    <source>
        <strain evidence="8 9">NE82</strain>
    </source>
</reference>
<evidence type="ECO:0000256" key="2">
    <source>
        <dbReference type="ARBA" id="ARBA00007362"/>
    </source>
</evidence>
<keyword evidence="3 6" id="KW-0812">Transmembrane</keyword>
<feature type="transmembrane region" description="Helical" evidence="6">
    <location>
        <begin position="279"/>
        <end position="295"/>
    </location>
</feature>
<protein>
    <submittedName>
        <fullName evidence="8">DMT family transporter</fullName>
    </submittedName>
</protein>
<dbReference type="InterPro" id="IPR000620">
    <property type="entry name" value="EamA_dom"/>
</dbReference>
<keyword evidence="9" id="KW-1185">Reference proteome</keyword>
<dbReference type="Pfam" id="PF00892">
    <property type="entry name" value="EamA"/>
    <property type="match status" value="2"/>
</dbReference>
<keyword evidence="5 6" id="KW-0472">Membrane</keyword>
<dbReference type="AlphaFoldDB" id="A0A4R4DVS9"/>
<evidence type="ECO:0000313" key="9">
    <source>
        <dbReference type="Proteomes" id="UP000295023"/>
    </source>
</evidence>
<feature type="transmembrane region" description="Helical" evidence="6">
    <location>
        <begin position="254"/>
        <end position="273"/>
    </location>
</feature>
<feature type="domain" description="EamA" evidence="7">
    <location>
        <begin position="15"/>
        <end position="146"/>
    </location>
</feature>
<comment type="caution">
    <text evidence="8">The sequence shown here is derived from an EMBL/GenBank/DDBJ whole genome shotgun (WGS) entry which is preliminary data.</text>
</comment>
<dbReference type="Gene3D" id="1.10.3730.20">
    <property type="match status" value="1"/>
</dbReference>
<feature type="transmembrane region" description="Helical" evidence="6">
    <location>
        <begin position="221"/>
        <end position="242"/>
    </location>
</feature>
<dbReference type="PANTHER" id="PTHR32322">
    <property type="entry name" value="INNER MEMBRANE TRANSPORTER"/>
    <property type="match status" value="1"/>
</dbReference>
<evidence type="ECO:0000313" key="8">
    <source>
        <dbReference type="EMBL" id="TCZ65406.1"/>
    </source>
</evidence>
<organism evidence="8 9">
    <name type="scientific">Roseicella aquatilis</name>
    <dbReference type="NCBI Taxonomy" id="2527868"/>
    <lineage>
        <taxon>Bacteria</taxon>
        <taxon>Pseudomonadati</taxon>
        <taxon>Pseudomonadota</taxon>
        <taxon>Alphaproteobacteria</taxon>
        <taxon>Acetobacterales</taxon>
        <taxon>Roseomonadaceae</taxon>
        <taxon>Roseicella</taxon>
    </lineage>
</organism>
<evidence type="ECO:0000256" key="3">
    <source>
        <dbReference type="ARBA" id="ARBA00022692"/>
    </source>
</evidence>
<evidence type="ECO:0000256" key="4">
    <source>
        <dbReference type="ARBA" id="ARBA00022989"/>
    </source>
</evidence>
<name>A0A4R4DVS9_9PROT</name>
<dbReference type="Proteomes" id="UP000295023">
    <property type="component" value="Unassembled WGS sequence"/>
</dbReference>
<feature type="domain" description="EamA" evidence="7">
    <location>
        <begin position="161"/>
        <end position="294"/>
    </location>
</feature>
<accession>A0A4R4DVS9</accession>
<dbReference type="RefSeq" id="WP_132284928.1">
    <property type="nucleotide sequence ID" value="NZ_SKBM01000003.1"/>
</dbReference>
<dbReference type="EMBL" id="SKBM01000003">
    <property type="protein sequence ID" value="TCZ65406.1"/>
    <property type="molecule type" value="Genomic_DNA"/>
</dbReference>